<dbReference type="EMBL" id="AGWX01000005">
    <property type="protein sequence ID" value="EKS34236.1"/>
    <property type="molecule type" value="Genomic_DNA"/>
</dbReference>
<dbReference type="Pfam" id="PF06114">
    <property type="entry name" value="Peptidase_M78"/>
    <property type="match status" value="1"/>
</dbReference>
<evidence type="ECO:0000313" key="4">
    <source>
        <dbReference type="Proteomes" id="UP000001096"/>
    </source>
</evidence>
<dbReference type="SUPFAM" id="SSF47413">
    <property type="entry name" value="lambda repressor-like DNA-binding domains"/>
    <property type="match status" value="1"/>
</dbReference>
<accession>K8NYI8</accession>
<dbReference type="PROSITE" id="PS50943">
    <property type="entry name" value="HTH_CROC1"/>
    <property type="match status" value="1"/>
</dbReference>
<gene>
    <name evidence="3" type="ORF">HMPREF9695_04146</name>
</gene>
<name>K8NYI8_9BRAD</name>
<feature type="domain" description="HTH cro/C1-type" evidence="2">
    <location>
        <begin position="21"/>
        <end position="75"/>
    </location>
</feature>
<dbReference type="Proteomes" id="UP000001096">
    <property type="component" value="Unassembled WGS sequence"/>
</dbReference>
<organism evidence="3 4">
    <name type="scientific">Afipia broomeae ATCC 49717</name>
    <dbReference type="NCBI Taxonomy" id="883078"/>
    <lineage>
        <taxon>Bacteria</taxon>
        <taxon>Pseudomonadati</taxon>
        <taxon>Pseudomonadota</taxon>
        <taxon>Alphaproteobacteria</taxon>
        <taxon>Hyphomicrobiales</taxon>
        <taxon>Nitrobacteraceae</taxon>
        <taxon>Afipia</taxon>
    </lineage>
</organism>
<dbReference type="CDD" id="cd00093">
    <property type="entry name" value="HTH_XRE"/>
    <property type="match status" value="1"/>
</dbReference>
<dbReference type="PANTHER" id="PTHR43236">
    <property type="entry name" value="ANTITOXIN HIGA1"/>
    <property type="match status" value="1"/>
</dbReference>
<evidence type="ECO:0000313" key="3">
    <source>
        <dbReference type="EMBL" id="EKS34236.1"/>
    </source>
</evidence>
<keyword evidence="4" id="KW-1185">Reference proteome</keyword>
<dbReference type="PANTHER" id="PTHR43236:SF1">
    <property type="entry name" value="BLL7220 PROTEIN"/>
    <property type="match status" value="1"/>
</dbReference>
<sequence length="362" mass="40973">MNQSDTTIFRPDYAVHPGLLLEQELEHHELTQAEFARRIARTPKLVSEIISGKNPIEPETAIQFEHVLGIGADVWLRMEADYRLYQARLAEVERLAASETWLKAFPVKELSEWGAVRRTGSTAQKAHDLLALFGVASPAAFQKRYASVSVHYRRSKKLRASREALLTWLRYGEIVAASEQAEEYNKDRFQKILLKIKGLTNEKIEEFHPKLKSLCAESGVVFVLIPSLPKTCLSGAAYWTRGKTPVIQQSLRHKTNDHFWFTFFHEAGHILLHNSKTVYADDENGTEDGIEKEANDFATELLVGKKRLREFIAKGPATGQEVTKFANDCGIHPGIIVGMLQHHGAISWAQLNFLKAKSEWTK</sequence>
<dbReference type="NCBIfam" id="TIGR02607">
    <property type="entry name" value="antidote_HigA"/>
    <property type="match status" value="1"/>
</dbReference>
<dbReference type="InterPro" id="IPR010359">
    <property type="entry name" value="IrrE_HExxH"/>
</dbReference>
<dbReference type="InterPro" id="IPR010982">
    <property type="entry name" value="Lambda_DNA-bd_dom_sf"/>
</dbReference>
<dbReference type="InterPro" id="IPR001387">
    <property type="entry name" value="Cro/C1-type_HTH"/>
</dbReference>
<dbReference type="PATRIC" id="fig|883078.3.peg.4287"/>
<dbReference type="HOGENOM" id="CLU_055824_0_0_5"/>
<dbReference type="eggNOG" id="COG3093">
    <property type="taxonomic scope" value="Bacteria"/>
</dbReference>
<dbReference type="AlphaFoldDB" id="K8NYI8"/>
<dbReference type="RefSeq" id="WP_006022845.1">
    <property type="nucleotide sequence ID" value="NZ_KB375284.1"/>
</dbReference>
<proteinExistence type="inferred from homology"/>
<evidence type="ECO:0000256" key="1">
    <source>
        <dbReference type="ARBA" id="ARBA00007227"/>
    </source>
</evidence>
<dbReference type="InterPro" id="IPR052345">
    <property type="entry name" value="Rad_response_metalloprotease"/>
</dbReference>
<evidence type="ECO:0000259" key="2">
    <source>
        <dbReference type="PROSITE" id="PS50943"/>
    </source>
</evidence>
<comment type="caution">
    <text evidence="3">The sequence shown here is derived from an EMBL/GenBank/DDBJ whole genome shotgun (WGS) entry which is preliminary data.</text>
</comment>
<protein>
    <submittedName>
        <fullName evidence="3">HigA family addiction module antidote protein</fullName>
    </submittedName>
</protein>
<dbReference type="GO" id="GO:0003677">
    <property type="term" value="F:DNA binding"/>
    <property type="evidence" value="ECO:0007669"/>
    <property type="project" value="InterPro"/>
</dbReference>
<dbReference type="Gene3D" id="1.10.260.40">
    <property type="entry name" value="lambda repressor-like DNA-binding domains"/>
    <property type="match status" value="1"/>
</dbReference>
<dbReference type="Gene3D" id="1.10.10.2910">
    <property type="match status" value="1"/>
</dbReference>
<dbReference type="InterPro" id="IPR013430">
    <property type="entry name" value="Toxin_antidote_HigA"/>
</dbReference>
<dbReference type="SMART" id="SM00530">
    <property type="entry name" value="HTH_XRE"/>
    <property type="match status" value="1"/>
</dbReference>
<comment type="similarity">
    <text evidence="1">Belongs to the short-chain fatty acyl-CoA assimilation regulator (ScfR) family.</text>
</comment>
<dbReference type="eggNOG" id="COG2856">
    <property type="taxonomic scope" value="Bacteria"/>
</dbReference>
<reference evidence="3 4" key="1">
    <citation type="submission" date="2012-04" db="EMBL/GenBank/DDBJ databases">
        <title>The Genome Sequence of Afipia broomeae ATCC 49717.</title>
        <authorList>
            <consortium name="The Broad Institute Genome Sequencing Platform"/>
            <person name="Earl A."/>
            <person name="Ward D."/>
            <person name="Feldgarden M."/>
            <person name="Gevers D."/>
            <person name="Huys G."/>
            <person name="Walker B."/>
            <person name="Young S.K."/>
            <person name="Zeng Q."/>
            <person name="Gargeya S."/>
            <person name="Fitzgerald M."/>
            <person name="Haas B."/>
            <person name="Abouelleil A."/>
            <person name="Alvarado L."/>
            <person name="Arachchi H.M."/>
            <person name="Berlin A."/>
            <person name="Chapman S.B."/>
            <person name="Goldberg J."/>
            <person name="Griggs A."/>
            <person name="Gujja S."/>
            <person name="Hansen M."/>
            <person name="Howarth C."/>
            <person name="Imamovic A."/>
            <person name="Larimer J."/>
            <person name="McCowen C."/>
            <person name="Montmayeur A."/>
            <person name="Murphy C."/>
            <person name="Neiman D."/>
            <person name="Pearson M."/>
            <person name="Priest M."/>
            <person name="Roberts A."/>
            <person name="Saif S."/>
            <person name="Shea T."/>
            <person name="Sisk P."/>
            <person name="Sykes S."/>
            <person name="Wortman J."/>
            <person name="Nusbaum C."/>
            <person name="Birren B."/>
        </authorList>
    </citation>
    <scope>NUCLEOTIDE SEQUENCE [LARGE SCALE GENOMIC DNA]</scope>
    <source>
        <strain evidence="3 4">ATCC 49717</strain>
    </source>
</reference>